<organism evidence="1 2">
    <name type="scientific">Candidatus Limousia pullorum</name>
    <dbReference type="NCBI Taxonomy" id="2840860"/>
    <lineage>
        <taxon>Bacteria</taxon>
        <taxon>Bacillati</taxon>
        <taxon>Bacillota</taxon>
        <taxon>Clostridia</taxon>
        <taxon>Eubacteriales</taxon>
        <taxon>Oscillospiraceae</taxon>
        <taxon>Oscillospiraceae incertae sedis</taxon>
        <taxon>Candidatus Limousia</taxon>
    </lineage>
</organism>
<dbReference type="Pfam" id="PF04883">
    <property type="entry name" value="HK97-gp10_like"/>
    <property type="match status" value="1"/>
</dbReference>
<evidence type="ECO:0000313" key="2">
    <source>
        <dbReference type="Proteomes" id="UP000824118"/>
    </source>
</evidence>
<reference evidence="1" key="1">
    <citation type="submission" date="2020-10" db="EMBL/GenBank/DDBJ databases">
        <authorList>
            <person name="Gilroy R."/>
        </authorList>
    </citation>
    <scope>NUCLEOTIDE SEQUENCE</scope>
    <source>
        <strain evidence="1">ChiGjej1B1-1684</strain>
    </source>
</reference>
<name>A0A9D1LZF5_9FIRM</name>
<gene>
    <name evidence="1" type="ORF">IAD22_08310</name>
</gene>
<reference evidence="1" key="2">
    <citation type="journal article" date="2021" name="PeerJ">
        <title>Extensive microbial diversity within the chicken gut microbiome revealed by metagenomics and culture.</title>
        <authorList>
            <person name="Gilroy R."/>
            <person name="Ravi A."/>
            <person name="Getino M."/>
            <person name="Pursley I."/>
            <person name="Horton D.L."/>
            <person name="Alikhan N.F."/>
            <person name="Baker D."/>
            <person name="Gharbi K."/>
            <person name="Hall N."/>
            <person name="Watson M."/>
            <person name="Adriaenssens E.M."/>
            <person name="Foster-Nyarko E."/>
            <person name="Jarju S."/>
            <person name="Secka A."/>
            <person name="Antonio M."/>
            <person name="Oren A."/>
            <person name="Chaudhuri R.R."/>
            <person name="La Ragione R."/>
            <person name="Hildebrand F."/>
            <person name="Pallen M.J."/>
        </authorList>
    </citation>
    <scope>NUCLEOTIDE SEQUENCE</scope>
    <source>
        <strain evidence="1">ChiGjej1B1-1684</strain>
    </source>
</reference>
<dbReference type="Proteomes" id="UP000824118">
    <property type="component" value="Unassembled WGS sequence"/>
</dbReference>
<dbReference type="AlphaFoldDB" id="A0A9D1LZF5"/>
<protein>
    <submittedName>
        <fullName evidence="1">HK97 gp10 family phage protein</fullName>
    </submittedName>
</protein>
<dbReference type="EMBL" id="DVNG01000124">
    <property type="protein sequence ID" value="HIU50998.1"/>
    <property type="molecule type" value="Genomic_DNA"/>
</dbReference>
<evidence type="ECO:0000313" key="1">
    <source>
        <dbReference type="EMBL" id="HIU50998.1"/>
    </source>
</evidence>
<feature type="non-terminal residue" evidence="1">
    <location>
        <position position="76"/>
    </location>
</feature>
<sequence length="76" mass="8196">MSLKTIKMPDKLLGKLSKLGKNTDMIAERVLEVGGEVMVKKIRENLSAVVGSGTKYESRSTGELEDSLGVAPMDVD</sequence>
<dbReference type="InterPro" id="IPR010064">
    <property type="entry name" value="HK97-gp10_tail"/>
</dbReference>
<proteinExistence type="predicted"/>
<comment type="caution">
    <text evidence="1">The sequence shown here is derived from an EMBL/GenBank/DDBJ whole genome shotgun (WGS) entry which is preliminary data.</text>
</comment>
<accession>A0A9D1LZF5</accession>